<evidence type="ECO:0000256" key="1">
    <source>
        <dbReference type="SAM" id="MobiDB-lite"/>
    </source>
</evidence>
<dbReference type="RefSeq" id="WP_153354086.1">
    <property type="nucleotide sequence ID" value="NZ_JAYKOO010000006.1"/>
</dbReference>
<dbReference type="EMBL" id="WIXI01000041">
    <property type="protein sequence ID" value="MQY46598.1"/>
    <property type="molecule type" value="Genomic_DNA"/>
</dbReference>
<dbReference type="AlphaFoldDB" id="A0A6A8A9L1"/>
<reference evidence="2 3" key="1">
    <citation type="submission" date="2019-11" db="EMBL/GenBank/DDBJ databases">
        <title>Genome analysis of Rhizobacterium cereale a novel genus and species isolated from maize roots in North Spain.</title>
        <authorList>
            <person name="Menendez E."/>
            <person name="Flores-Felix J.D."/>
            <person name="Ramirez-Bahena M.-H."/>
            <person name="Igual J.M."/>
            <person name="Garcia-Fraile P."/>
            <person name="Peix A."/>
            <person name="Velazquez E."/>
        </authorList>
    </citation>
    <scope>NUCLEOTIDE SEQUENCE [LARGE SCALE GENOMIC DNA]</scope>
    <source>
        <strain evidence="2 3">RZME27</strain>
    </source>
</reference>
<feature type="compositionally biased region" description="Basic and acidic residues" evidence="1">
    <location>
        <begin position="52"/>
        <end position="61"/>
    </location>
</feature>
<protein>
    <submittedName>
        <fullName evidence="2">Uncharacterized protein</fullName>
    </submittedName>
</protein>
<gene>
    <name evidence="2" type="ORF">GAO09_11140</name>
</gene>
<name>A0A6A8A9L1_9HYPH</name>
<organism evidence="2 3">
    <name type="scientific">Endobacterium cereale</name>
    <dbReference type="NCBI Taxonomy" id="2663029"/>
    <lineage>
        <taxon>Bacteria</taxon>
        <taxon>Pseudomonadati</taxon>
        <taxon>Pseudomonadota</taxon>
        <taxon>Alphaproteobacteria</taxon>
        <taxon>Hyphomicrobiales</taxon>
        <taxon>Rhizobiaceae</taxon>
        <taxon>Endobacterium</taxon>
    </lineage>
</organism>
<accession>A0A6A8A9L1</accession>
<evidence type="ECO:0000313" key="2">
    <source>
        <dbReference type="EMBL" id="MQY46598.1"/>
    </source>
</evidence>
<feature type="region of interest" description="Disordered" evidence="1">
    <location>
        <begin position="40"/>
        <end position="61"/>
    </location>
</feature>
<keyword evidence="3" id="KW-1185">Reference proteome</keyword>
<dbReference type="Proteomes" id="UP000435138">
    <property type="component" value="Unassembled WGS sequence"/>
</dbReference>
<proteinExistence type="predicted"/>
<sequence>MKAIASPTTYEKTLTNNEDGLMVTRIRRTLTVEERAAAFEHTNKMAQDASEEERRHREEKSAKLRALRLAAGSGATPD</sequence>
<evidence type="ECO:0000313" key="3">
    <source>
        <dbReference type="Proteomes" id="UP000435138"/>
    </source>
</evidence>
<comment type="caution">
    <text evidence="2">The sequence shown here is derived from an EMBL/GenBank/DDBJ whole genome shotgun (WGS) entry which is preliminary data.</text>
</comment>